<dbReference type="InterPro" id="IPR013783">
    <property type="entry name" value="Ig-like_fold"/>
</dbReference>
<dbReference type="GO" id="GO:0005102">
    <property type="term" value="F:signaling receptor binding"/>
    <property type="evidence" value="ECO:0007669"/>
    <property type="project" value="TreeGrafter"/>
</dbReference>
<dbReference type="GO" id="GO:0002476">
    <property type="term" value="P:antigen processing and presentation of endogenous peptide antigen via MHC class Ib"/>
    <property type="evidence" value="ECO:0007669"/>
    <property type="project" value="TreeGrafter"/>
</dbReference>
<dbReference type="Pfam" id="PF07654">
    <property type="entry name" value="C1-set"/>
    <property type="match status" value="1"/>
</dbReference>
<dbReference type="InterPro" id="IPR050208">
    <property type="entry name" value="MHC_class-I_related"/>
</dbReference>
<dbReference type="GO" id="GO:0009897">
    <property type="term" value="C:external side of plasma membrane"/>
    <property type="evidence" value="ECO:0007669"/>
    <property type="project" value="TreeGrafter"/>
</dbReference>
<keyword evidence="7" id="KW-0325">Glycoprotein</keyword>
<feature type="region of interest" description="Disordered" evidence="8">
    <location>
        <begin position="1"/>
        <end position="45"/>
    </location>
</feature>
<gene>
    <name evidence="10" type="ORF">HPG69_008892</name>
</gene>
<reference evidence="10 11" key="1">
    <citation type="journal article" date="2020" name="Mol. Biol. Evol.">
        <title>Interspecific Gene Flow and the Evolution of Specialization in Black and White Rhinoceros.</title>
        <authorList>
            <person name="Moodley Y."/>
            <person name="Westbury M.V."/>
            <person name="Russo I.M."/>
            <person name="Gopalakrishnan S."/>
            <person name="Rakotoarivelo A."/>
            <person name="Olsen R.A."/>
            <person name="Prost S."/>
            <person name="Tunstall T."/>
            <person name="Ryder O.A."/>
            <person name="Dalen L."/>
            <person name="Bruford M.W."/>
        </authorList>
    </citation>
    <scope>NUCLEOTIDE SEQUENCE [LARGE SCALE GENOMIC DNA]</scope>
    <source>
        <strain evidence="10">SBR-YM</strain>
        <tissue evidence="10">Skin</tissue>
    </source>
</reference>
<dbReference type="EMBL" id="JACDTQ010000823">
    <property type="protein sequence ID" value="KAF5925208.1"/>
    <property type="molecule type" value="Genomic_DNA"/>
</dbReference>
<keyword evidence="3" id="KW-0812">Transmembrane</keyword>
<evidence type="ECO:0000256" key="3">
    <source>
        <dbReference type="ARBA" id="ARBA00022692"/>
    </source>
</evidence>
<proteinExistence type="predicted"/>
<dbReference type="GO" id="GO:0042612">
    <property type="term" value="C:MHC class I protein complex"/>
    <property type="evidence" value="ECO:0007669"/>
    <property type="project" value="UniProtKB-KW"/>
</dbReference>
<dbReference type="GO" id="GO:0005615">
    <property type="term" value="C:extracellular space"/>
    <property type="evidence" value="ECO:0007669"/>
    <property type="project" value="TreeGrafter"/>
</dbReference>
<dbReference type="GO" id="GO:0001916">
    <property type="term" value="P:positive regulation of T cell mediated cytotoxicity"/>
    <property type="evidence" value="ECO:0007669"/>
    <property type="project" value="TreeGrafter"/>
</dbReference>
<evidence type="ECO:0000313" key="11">
    <source>
        <dbReference type="Proteomes" id="UP000551758"/>
    </source>
</evidence>
<dbReference type="GO" id="GO:0042605">
    <property type="term" value="F:peptide antigen binding"/>
    <property type="evidence" value="ECO:0007669"/>
    <property type="project" value="TreeGrafter"/>
</dbReference>
<dbReference type="SUPFAM" id="SSF48726">
    <property type="entry name" value="Immunoglobulin"/>
    <property type="match status" value="1"/>
</dbReference>
<keyword evidence="4" id="KW-0391">Immunity</keyword>
<sequence>MPPLPLVQREKSPPGFLDYVPKSESQGPSLRKIKRSSLPGDGEEDVSEVTDLLVVPLDPSSSLGYKGRLSLSQALFSASRSDCHMSAAGVSHEGCKVSEFSDTSSQIPPKIYLTHHPISDREVTLRCWAHAFYPVEITLTWQHDEEDQTQDTKLVDTRSVGDGTFQKWAAVVVPSQKQQRYICPVQHEGLSKPITLAWG</sequence>
<evidence type="ECO:0000256" key="4">
    <source>
        <dbReference type="ARBA" id="ARBA00022859"/>
    </source>
</evidence>
<dbReference type="Proteomes" id="UP000551758">
    <property type="component" value="Unassembled WGS sequence"/>
</dbReference>
<dbReference type="InterPro" id="IPR036179">
    <property type="entry name" value="Ig-like_dom_sf"/>
</dbReference>
<evidence type="ECO:0000256" key="5">
    <source>
        <dbReference type="ARBA" id="ARBA00022989"/>
    </source>
</evidence>
<dbReference type="PANTHER" id="PTHR16675:SF251">
    <property type="entry name" value="HLA CLASS I HISTOCOMPATIBILITY ANTIGEN, C ALPHA CHAIN"/>
    <property type="match status" value="1"/>
</dbReference>
<keyword evidence="6" id="KW-0472">Membrane</keyword>
<name>A0A7J7FBE7_DICBM</name>
<protein>
    <recommendedName>
        <fullName evidence="9">Ig-like domain-containing protein</fullName>
    </recommendedName>
</protein>
<dbReference type="PANTHER" id="PTHR16675">
    <property type="entry name" value="MHC CLASS I-RELATED"/>
    <property type="match status" value="1"/>
</dbReference>
<accession>A0A7J7FBE7</accession>
<dbReference type="Gene3D" id="2.60.40.10">
    <property type="entry name" value="Immunoglobulins"/>
    <property type="match status" value="1"/>
</dbReference>
<comment type="subcellular location">
    <subcellularLocation>
        <location evidence="1">Membrane</location>
        <topology evidence="1">Single-pass membrane protein</topology>
    </subcellularLocation>
</comment>
<evidence type="ECO:0000256" key="2">
    <source>
        <dbReference type="ARBA" id="ARBA00022451"/>
    </source>
</evidence>
<dbReference type="GO" id="GO:0002486">
    <property type="term" value="P:antigen processing and presentation of endogenous peptide antigen via MHC class I via ER pathway, TAP-independent"/>
    <property type="evidence" value="ECO:0007669"/>
    <property type="project" value="TreeGrafter"/>
</dbReference>
<evidence type="ECO:0000256" key="7">
    <source>
        <dbReference type="ARBA" id="ARBA00023180"/>
    </source>
</evidence>
<dbReference type="GO" id="GO:0098553">
    <property type="term" value="C:lumenal side of endoplasmic reticulum membrane"/>
    <property type="evidence" value="ECO:0007669"/>
    <property type="project" value="UniProtKB-ARBA"/>
</dbReference>
<evidence type="ECO:0000256" key="1">
    <source>
        <dbReference type="ARBA" id="ARBA00004167"/>
    </source>
</evidence>
<dbReference type="CDD" id="cd07698">
    <property type="entry name" value="IgC1_MHC_I_alpha3"/>
    <property type="match status" value="1"/>
</dbReference>
<evidence type="ECO:0000256" key="8">
    <source>
        <dbReference type="SAM" id="MobiDB-lite"/>
    </source>
</evidence>
<comment type="caution">
    <text evidence="10">The sequence shown here is derived from an EMBL/GenBank/DDBJ whole genome shotgun (WGS) entry which is preliminary data.</text>
</comment>
<dbReference type="InterPro" id="IPR003597">
    <property type="entry name" value="Ig_C1-set"/>
</dbReference>
<dbReference type="SMART" id="SM00407">
    <property type="entry name" value="IGc1"/>
    <property type="match status" value="1"/>
</dbReference>
<evidence type="ECO:0000313" key="10">
    <source>
        <dbReference type="EMBL" id="KAF5925208.1"/>
    </source>
</evidence>
<keyword evidence="11" id="KW-1185">Reference proteome</keyword>
<keyword evidence="2" id="KW-0490">MHC I</keyword>
<dbReference type="AlphaFoldDB" id="A0A7J7FBE7"/>
<dbReference type="GO" id="GO:0006955">
    <property type="term" value="P:immune response"/>
    <property type="evidence" value="ECO:0007669"/>
    <property type="project" value="TreeGrafter"/>
</dbReference>
<dbReference type="FunFam" id="2.60.40.10:FF:000014">
    <property type="entry name" value="H-2 class I histocompatibility antigen, alpha chain"/>
    <property type="match status" value="1"/>
</dbReference>
<dbReference type="PROSITE" id="PS50835">
    <property type="entry name" value="IG_LIKE"/>
    <property type="match status" value="1"/>
</dbReference>
<evidence type="ECO:0000259" key="9">
    <source>
        <dbReference type="PROSITE" id="PS50835"/>
    </source>
</evidence>
<evidence type="ECO:0000256" key="6">
    <source>
        <dbReference type="ARBA" id="ARBA00023136"/>
    </source>
</evidence>
<organism evidence="10 11">
    <name type="scientific">Diceros bicornis minor</name>
    <name type="common">South-central black rhinoceros</name>
    <dbReference type="NCBI Taxonomy" id="77932"/>
    <lineage>
        <taxon>Eukaryota</taxon>
        <taxon>Metazoa</taxon>
        <taxon>Chordata</taxon>
        <taxon>Craniata</taxon>
        <taxon>Vertebrata</taxon>
        <taxon>Euteleostomi</taxon>
        <taxon>Mammalia</taxon>
        <taxon>Eutheria</taxon>
        <taxon>Laurasiatheria</taxon>
        <taxon>Perissodactyla</taxon>
        <taxon>Rhinocerotidae</taxon>
        <taxon>Diceros</taxon>
    </lineage>
</organism>
<dbReference type="GO" id="GO:0030670">
    <property type="term" value="C:phagocytic vesicle membrane"/>
    <property type="evidence" value="ECO:0007669"/>
    <property type="project" value="UniProtKB-ARBA"/>
</dbReference>
<dbReference type="InterPro" id="IPR007110">
    <property type="entry name" value="Ig-like_dom"/>
</dbReference>
<keyword evidence="5" id="KW-1133">Transmembrane helix</keyword>
<feature type="domain" description="Ig-like" evidence="9">
    <location>
        <begin position="109"/>
        <end position="195"/>
    </location>
</feature>